<dbReference type="EMBL" id="BMCT01000009">
    <property type="protein sequence ID" value="GGF81882.1"/>
    <property type="molecule type" value="Genomic_DNA"/>
</dbReference>
<dbReference type="RefSeq" id="WP_188583331.1">
    <property type="nucleotide sequence ID" value="NZ_BMCT01000009.1"/>
</dbReference>
<dbReference type="AlphaFoldDB" id="A0A917CAD8"/>
<feature type="region of interest" description="Disordered" evidence="1">
    <location>
        <begin position="35"/>
        <end position="122"/>
    </location>
</feature>
<feature type="compositionally biased region" description="Polar residues" evidence="1">
    <location>
        <begin position="98"/>
        <end position="114"/>
    </location>
</feature>
<evidence type="ECO:0008006" key="4">
    <source>
        <dbReference type="Google" id="ProtNLM"/>
    </source>
</evidence>
<protein>
    <recommendedName>
        <fullName evidence="4">Secreted protein</fullName>
    </recommendedName>
</protein>
<evidence type="ECO:0000313" key="3">
    <source>
        <dbReference type="Proteomes" id="UP000606044"/>
    </source>
</evidence>
<reference evidence="2" key="2">
    <citation type="submission" date="2020-09" db="EMBL/GenBank/DDBJ databases">
        <authorList>
            <person name="Sun Q."/>
            <person name="Sedlacek I."/>
        </authorList>
    </citation>
    <scope>NUCLEOTIDE SEQUENCE</scope>
    <source>
        <strain evidence="2">CCM 7897</strain>
    </source>
</reference>
<dbReference type="Proteomes" id="UP000606044">
    <property type="component" value="Unassembled WGS sequence"/>
</dbReference>
<gene>
    <name evidence="2" type="ORF">GCM10007301_47510</name>
</gene>
<evidence type="ECO:0000313" key="2">
    <source>
        <dbReference type="EMBL" id="GGF81882.1"/>
    </source>
</evidence>
<organism evidence="2 3">
    <name type="scientific">Azorhizobium oxalatiphilum</name>
    <dbReference type="NCBI Taxonomy" id="980631"/>
    <lineage>
        <taxon>Bacteria</taxon>
        <taxon>Pseudomonadati</taxon>
        <taxon>Pseudomonadota</taxon>
        <taxon>Alphaproteobacteria</taxon>
        <taxon>Hyphomicrobiales</taxon>
        <taxon>Xanthobacteraceae</taxon>
        <taxon>Azorhizobium</taxon>
    </lineage>
</organism>
<name>A0A917CAD8_9HYPH</name>
<reference evidence="2" key="1">
    <citation type="journal article" date="2014" name="Int. J. Syst. Evol. Microbiol.">
        <title>Complete genome sequence of Corynebacterium casei LMG S-19264T (=DSM 44701T), isolated from a smear-ripened cheese.</title>
        <authorList>
            <consortium name="US DOE Joint Genome Institute (JGI-PGF)"/>
            <person name="Walter F."/>
            <person name="Albersmeier A."/>
            <person name="Kalinowski J."/>
            <person name="Ruckert C."/>
        </authorList>
    </citation>
    <scope>NUCLEOTIDE SEQUENCE</scope>
    <source>
        <strain evidence="2">CCM 7897</strain>
    </source>
</reference>
<accession>A0A917CAD8</accession>
<sequence>MRIFATKPTLTATAPLALIGLWLVAAIPMGVTVSQAAEQGTSAACDTSKDDAPGNHAATPQQTGSNSGTAPGNTGNTGWTNGNGGTFAGTSPHAETPGSPTRQPETVTNANPGSAEQPRKPC</sequence>
<feature type="compositionally biased region" description="Polar residues" evidence="1">
    <location>
        <begin position="35"/>
        <end position="45"/>
    </location>
</feature>
<comment type="caution">
    <text evidence="2">The sequence shown here is derived from an EMBL/GenBank/DDBJ whole genome shotgun (WGS) entry which is preliminary data.</text>
</comment>
<feature type="compositionally biased region" description="Low complexity" evidence="1">
    <location>
        <begin position="63"/>
        <end position="80"/>
    </location>
</feature>
<keyword evidence="3" id="KW-1185">Reference proteome</keyword>
<proteinExistence type="predicted"/>
<evidence type="ECO:0000256" key="1">
    <source>
        <dbReference type="SAM" id="MobiDB-lite"/>
    </source>
</evidence>